<feature type="non-terminal residue" evidence="1">
    <location>
        <position position="1"/>
    </location>
</feature>
<gene>
    <name evidence="1" type="ORF">METZ01_LOCUS55344</name>
</gene>
<proteinExistence type="predicted"/>
<protein>
    <submittedName>
        <fullName evidence="1">Uncharacterized protein</fullName>
    </submittedName>
</protein>
<accession>A0A381SEI4</accession>
<name>A0A381SEI4_9ZZZZ</name>
<reference evidence="1" key="1">
    <citation type="submission" date="2018-05" db="EMBL/GenBank/DDBJ databases">
        <authorList>
            <person name="Lanie J.A."/>
            <person name="Ng W.-L."/>
            <person name="Kazmierczak K.M."/>
            <person name="Andrzejewski T.M."/>
            <person name="Davidsen T.M."/>
            <person name="Wayne K.J."/>
            <person name="Tettelin H."/>
            <person name="Glass J.I."/>
            <person name="Rusch D."/>
            <person name="Podicherti R."/>
            <person name="Tsui H.-C.T."/>
            <person name="Winkler M.E."/>
        </authorList>
    </citation>
    <scope>NUCLEOTIDE SEQUENCE</scope>
</reference>
<dbReference type="EMBL" id="UINC01003010">
    <property type="protein sequence ID" value="SVA02490.1"/>
    <property type="molecule type" value="Genomic_DNA"/>
</dbReference>
<sequence length="282" mass="31501">MKSLFFNMNLLGVFILSISSWQCEDNRIEADLSHLPLSIDTVSVDSISFSSYRVAPNLGSNDRLYLGTKNSLDVPLSFIGIKDNYYWSHSLDSTVTVDSLHFILYSSDSLLTQTSTPNLFFNSDSQFNESKSTYLDFVGYSITDWESIGQPNVIVNTDTSGIFTYTELVWDIMSIDSMLTDTVDSNLIRNFAIQMTNSDTNFIELFSREATSGDGPMDPKVKMYYRQNIEINEDSTFLDTANVTIYSFGDISIIDPGSIDTESINLGLSNGIGLRSLVSISF</sequence>
<evidence type="ECO:0000313" key="1">
    <source>
        <dbReference type="EMBL" id="SVA02490.1"/>
    </source>
</evidence>
<feature type="non-terminal residue" evidence="1">
    <location>
        <position position="282"/>
    </location>
</feature>
<organism evidence="1">
    <name type="scientific">marine metagenome</name>
    <dbReference type="NCBI Taxonomy" id="408172"/>
    <lineage>
        <taxon>unclassified sequences</taxon>
        <taxon>metagenomes</taxon>
        <taxon>ecological metagenomes</taxon>
    </lineage>
</organism>
<dbReference type="AlphaFoldDB" id="A0A381SEI4"/>